<dbReference type="SUPFAM" id="SSF103088">
    <property type="entry name" value="OmpA-like"/>
    <property type="match status" value="1"/>
</dbReference>
<dbReference type="Gene3D" id="3.30.1330.60">
    <property type="entry name" value="OmpA-like domain"/>
    <property type="match status" value="1"/>
</dbReference>
<dbReference type="CDD" id="cd07185">
    <property type="entry name" value="OmpA_C-like"/>
    <property type="match status" value="1"/>
</dbReference>
<evidence type="ECO:0000256" key="3">
    <source>
        <dbReference type="SAM" id="Phobius"/>
    </source>
</evidence>
<name>A0A7W6RDS1_9PROT</name>
<dbReference type="PANTHER" id="PTHR30329:SF21">
    <property type="entry name" value="LIPOPROTEIN YIAD-RELATED"/>
    <property type="match status" value="1"/>
</dbReference>
<dbReference type="Gene3D" id="1.10.287.1490">
    <property type="match status" value="1"/>
</dbReference>
<evidence type="ECO:0000313" key="6">
    <source>
        <dbReference type="Proteomes" id="UP000554286"/>
    </source>
</evidence>
<organism evidence="5 6">
    <name type="scientific">Roseospira visakhapatnamensis</name>
    <dbReference type="NCBI Taxonomy" id="390880"/>
    <lineage>
        <taxon>Bacteria</taxon>
        <taxon>Pseudomonadati</taxon>
        <taxon>Pseudomonadota</taxon>
        <taxon>Alphaproteobacteria</taxon>
        <taxon>Rhodospirillales</taxon>
        <taxon>Rhodospirillaceae</taxon>
        <taxon>Roseospira</taxon>
    </lineage>
</organism>
<dbReference type="EMBL" id="JACIGK010000016">
    <property type="protein sequence ID" value="MBB4266696.1"/>
    <property type="molecule type" value="Genomic_DNA"/>
</dbReference>
<dbReference type="AlphaFoldDB" id="A0A7W6RDS1"/>
<dbReference type="NCBIfam" id="NF006543">
    <property type="entry name" value="PRK09039.1-2"/>
    <property type="match status" value="1"/>
</dbReference>
<proteinExistence type="predicted"/>
<keyword evidence="3" id="KW-0812">Transmembrane</keyword>
<feature type="transmembrane region" description="Helical" evidence="3">
    <location>
        <begin position="20"/>
        <end position="44"/>
    </location>
</feature>
<evidence type="ECO:0000256" key="1">
    <source>
        <dbReference type="PROSITE-ProRule" id="PRU00473"/>
    </source>
</evidence>
<dbReference type="PROSITE" id="PS51123">
    <property type="entry name" value="OMPA_2"/>
    <property type="match status" value="1"/>
</dbReference>
<sequence>MASTSRRRGGGSPDIWPGFVDVLATLLIIVMFVLMVFVLAQFFLGQALSGRDAALARLRDMVSEYEDLLSIERRANAELRADVAQLSGDLQAANARWESLLGAARASETLEGELADARDLLERRRQEVAALEASGEDLAARLRAALARAAAQARDLEDRDRRIEALEADAAARARTLEDLAARREALAEEVARLEALNARLSSDLADAYTTIEADRETLEARLADLARLEQRIARLTEAREALRAELEAANETVRTDRETLEARLADLVRLRQDLAALEALRDQLEARIADLDSQMAETQGSLAEEQRVSEQARAQVALLSQRLQAVQAELARLADLLDAKEAEAEAQQVQIANLSQRLNAALASKVQELQRYRSEFFGRLREVLGDREGVRVEGDRFVFQSEVLFGVGEAELGPEGRASLENLARTLLEVAREFPDDIDWVLRVDGHTDPRPIRTADFADNWDLSAARAISVVRFLIGQGVPPSRLAAAGFAEYRPEVEGTSEQAHARNRRIELKLDQR</sequence>
<reference evidence="5 6" key="1">
    <citation type="submission" date="2020-08" db="EMBL/GenBank/DDBJ databases">
        <title>Genome sequencing of Purple Non-Sulfur Bacteria from various extreme environments.</title>
        <authorList>
            <person name="Mayer M."/>
        </authorList>
    </citation>
    <scope>NUCLEOTIDE SEQUENCE [LARGE SCALE GENOMIC DNA]</scope>
    <source>
        <strain evidence="5 6">JA131</strain>
    </source>
</reference>
<comment type="caution">
    <text evidence="5">The sequence shown here is derived from an EMBL/GenBank/DDBJ whole genome shotgun (WGS) entry which is preliminary data.</text>
</comment>
<dbReference type="InterPro" id="IPR050330">
    <property type="entry name" value="Bact_OuterMem_StrucFunc"/>
</dbReference>
<dbReference type="Proteomes" id="UP000554286">
    <property type="component" value="Unassembled WGS sequence"/>
</dbReference>
<keyword evidence="1 3" id="KW-0472">Membrane</keyword>
<evidence type="ECO:0000259" key="4">
    <source>
        <dbReference type="PROSITE" id="PS51123"/>
    </source>
</evidence>
<keyword evidence="3" id="KW-1133">Transmembrane helix</keyword>
<evidence type="ECO:0000313" key="5">
    <source>
        <dbReference type="EMBL" id="MBB4266696.1"/>
    </source>
</evidence>
<dbReference type="GO" id="GO:0016020">
    <property type="term" value="C:membrane"/>
    <property type="evidence" value="ECO:0007669"/>
    <property type="project" value="UniProtKB-UniRule"/>
</dbReference>
<feature type="coiled-coil region" evidence="2">
    <location>
        <begin position="76"/>
        <end position="376"/>
    </location>
</feature>
<accession>A0A7W6RDS1</accession>
<feature type="domain" description="OmpA-like" evidence="4">
    <location>
        <begin position="394"/>
        <end position="520"/>
    </location>
</feature>
<dbReference type="Pfam" id="PF00691">
    <property type="entry name" value="OmpA"/>
    <property type="match status" value="1"/>
</dbReference>
<dbReference type="PANTHER" id="PTHR30329">
    <property type="entry name" value="STATOR ELEMENT OF FLAGELLAR MOTOR COMPLEX"/>
    <property type="match status" value="1"/>
</dbReference>
<protein>
    <submittedName>
        <fullName evidence="5">Chemotaxis protein MotB</fullName>
    </submittedName>
</protein>
<keyword evidence="2" id="KW-0175">Coiled coil</keyword>
<evidence type="ECO:0000256" key="2">
    <source>
        <dbReference type="SAM" id="Coils"/>
    </source>
</evidence>
<gene>
    <name evidence="5" type="ORF">GGD89_002329</name>
</gene>
<dbReference type="RefSeq" id="WP_184045369.1">
    <property type="nucleotide sequence ID" value="NZ_JACIGK010000016.1"/>
</dbReference>
<dbReference type="InterPro" id="IPR006665">
    <property type="entry name" value="OmpA-like"/>
</dbReference>
<keyword evidence="6" id="KW-1185">Reference proteome</keyword>
<dbReference type="InterPro" id="IPR036737">
    <property type="entry name" value="OmpA-like_sf"/>
</dbReference>